<dbReference type="STRING" id="641524.ADICYQ_2510"/>
<name>S7VDT8_9BACT</name>
<proteinExistence type="predicted"/>
<dbReference type="EMBL" id="ATNM01000099">
    <property type="protein sequence ID" value="EPR68415.1"/>
    <property type="molecule type" value="Genomic_DNA"/>
</dbReference>
<dbReference type="AlphaFoldDB" id="S7VDT8"/>
<accession>S7VDT8</accession>
<organism evidence="1 2">
    <name type="scientific">Cyclobacterium qasimii M12-11B</name>
    <dbReference type="NCBI Taxonomy" id="641524"/>
    <lineage>
        <taxon>Bacteria</taxon>
        <taxon>Pseudomonadati</taxon>
        <taxon>Bacteroidota</taxon>
        <taxon>Cytophagia</taxon>
        <taxon>Cytophagales</taxon>
        <taxon>Cyclobacteriaceae</taxon>
        <taxon>Cyclobacterium</taxon>
    </lineage>
</organism>
<gene>
    <name evidence="1" type="ORF">ADICYQ_2510</name>
</gene>
<comment type="caution">
    <text evidence="1">The sequence shown here is derived from an EMBL/GenBank/DDBJ whole genome shotgun (WGS) entry which is preliminary data.</text>
</comment>
<evidence type="ECO:0000313" key="2">
    <source>
        <dbReference type="Proteomes" id="UP000014974"/>
    </source>
</evidence>
<dbReference type="Proteomes" id="UP000014974">
    <property type="component" value="Unassembled WGS sequence"/>
</dbReference>
<protein>
    <submittedName>
        <fullName evidence="1">Uncharacterized protein</fullName>
    </submittedName>
</protein>
<reference evidence="1 2" key="1">
    <citation type="journal article" date="2013" name="Genome Announc.">
        <title>Draft Genome Sequence of Cyclobacterium qasimii Strain M12-11BT, Isolated from Arctic Marine Sediment.</title>
        <authorList>
            <person name="Shivaji S."/>
            <person name="Ara S."/>
            <person name="Singh A."/>
            <person name="Kumar Pinnaka A."/>
        </authorList>
    </citation>
    <scope>NUCLEOTIDE SEQUENCE [LARGE SCALE GENOMIC DNA]</scope>
    <source>
        <strain evidence="1 2">M12-11B</strain>
    </source>
</reference>
<evidence type="ECO:0000313" key="1">
    <source>
        <dbReference type="EMBL" id="EPR68415.1"/>
    </source>
</evidence>
<sequence>MHAQELNNKHPNLYALVYWLGCSQNLNPHSAPNCLYILS</sequence>